<comment type="caution">
    <text evidence="1">The sequence shown here is derived from an EMBL/GenBank/DDBJ whole genome shotgun (WGS) entry which is preliminary data.</text>
</comment>
<dbReference type="InterPro" id="IPR008318">
    <property type="entry name" value="UCP030820"/>
</dbReference>
<keyword evidence="2" id="KW-1185">Reference proteome</keyword>
<evidence type="ECO:0000313" key="2">
    <source>
        <dbReference type="Proteomes" id="UP001203284"/>
    </source>
</evidence>
<dbReference type="Pfam" id="PF06073">
    <property type="entry name" value="DUF934"/>
    <property type="match status" value="1"/>
</dbReference>
<reference evidence="1 2" key="1">
    <citation type="submission" date="2022-04" db="EMBL/GenBank/DDBJ databases">
        <authorList>
            <person name="Grouzdev D.S."/>
            <person name="Pantiukh K.S."/>
            <person name="Krutkina M.S."/>
        </authorList>
    </citation>
    <scope>NUCLEOTIDE SEQUENCE [LARGE SCALE GENOMIC DNA]</scope>
    <source>
        <strain evidence="1 2">6x-1</strain>
    </source>
</reference>
<proteinExistence type="predicted"/>
<sequence>MPLIENGRLIEDRYVVPADEDALPDGVPLLIPAERFLKEAEALKGRQAPVAVLWPNNRRIEEIEPYLGQLSLIALQFPSFRDGRAYSQARLLRERLGWRGPLRATGNVLRDQFIFMLRAGFDQLDAAKEDDAAHFAEEVGSHSVFYQPTGDGRPSILRARLGRVAAHGTTN</sequence>
<name>A0ABT0DDJ7_9HYPH</name>
<dbReference type="RefSeq" id="WP_247029947.1">
    <property type="nucleotide sequence ID" value="NZ_JALKCH010000009.1"/>
</dbReference>
<protein>
    <submittedName>
        <fullName evidence="1">DUF934 domain-containing protein</fullName>
    </submittedName>
</protein>
<dbReference type="PIRSF" id="PIRSF030820">
    <property type="entry name" value="UCP030820"/>
    <property type="match status" value="1"/>
</dbReference>
<dbReference type="Proteomes" id="UP001203284">
    <property type="component" value="Unassembled WGS sequence"/>
</dbReference>
<gene>
    <name evidence="1" type="ORF">MWN34_14100</name>
</gene>
<accession>A0ABT0DDJ7</accession>
<evidence type="ECO:0000313" key="1">
    <source>
        <dbReference type="EMBL" id="MCK0198043.1"/>
    </source>
</evidence>
<organism evidence="1 2">
    <name type="scientific">Ancylobacter crimeensis</name>
    <dbReference type="NCBI Taxonomy" id="2579147"/>
    <lineage>
        <taxon>Bacteria</taxon>
        <taxon>Pseudomonadati</taxon>
        <taxon>Pseudomonadota</taxon>
        <taxon>Alphaproteobacteria</taxon>
        <taxon>Hyphomicrobiales</taxon>
        <taxon>Xanthobacteraceae</taxon>
        <taxon>Ancylobacter</taxon>
    </lineage>
</organism>
<dbReference type="EMBL" id="JALKCH010000009">
    <property type="protein sequence ID" value="MCK0198043.1"/>
    <property type="molecule type" value="Genomic_DNA"/>
</dbReference>